<keyword evidence="10" id="KW-0067">ATP-binding</keyword>
<dbReference type="Pfam" id="PF00512">
    <property type="entry name" value="HisKA"/>
    <property type="match status" value="1"/>
</dbReference>
<comment type="catalytic activity">
    <reaction evidence="1">
        <text>ATP + protein L-histidine = ADP + protein N-phospho-L-histidine.</text>
        <dbReference type="EC" id="2.7.13.3"/>
    </reaction>
</comment>
<organism evidence="17">
    <name type="scientific">hydrothermal vent metagenome</name>
    <dbReference type="NCBI Taxonomy" id="652676"/>
    <lineage>
        <taxon>unclassified sequences</taxon>
        <taxon>metagenomes</taxon>
        <taxon>ecological metagenomes</taxon>
    </lineage>
</organism>
<evidence type="ECO:0000313" key="17">
    <source>
        <dbReference type="EMBL" id="VAW47996.1"/>
    </source>
</evidence>
<feature type="compositionally biased region" description="Polar residues" evidence="13">
    <location>
        <begin position="588"/>
        <end position="600"/>
    </location>
</feature>
<feature type="domain" description="Histidine kinase" evidence="14">
    <location>
        <begin position="160"/>
        <end position="376"/>
    </location>
</feature>
<dbReference type="SMART" id="SM00387">
    <property type="entry name" value="HATPase_c"/>
    <property type="match status" value="1"/>
</dbReference>
<evidence type="ECO:0000256" key="12">
    <source>
        <dbReference type="ARBA" id="ARBA00023136"/>
    </source>
</evidence>
<reference evidence="17" key="1">
    <citation type="submission" date="2018-06" db="EMBL/GenBank/DDBJ databases">
        <authorList>
            <person name="Zhirakovskaya E."/>
        </authorList>
    </citation>
    <scope>NUCLEOTIDE SEQUENCE</scope>
</reference>
<dbReference type="SUPFAM" id="SSF47226">
    <property type="entry name" value="Histidine-containing phosphotransfer domain, HPT domain"/>
    <property type="match status" value="1"/>
</dbReference>
<keyword evidence="7" id="KW-0808">Transferase</keyword>
<dbReference type="InterPro" id="IPR011006">
    <property type="entry name" value="CheY-like_superfamily"/>
</dbReference>
<evidence type="ECO:0000256" key="1">
    <source>
        <dbReference type="ARBA" id="ARBA00000085"/>
    </source>
</evidence>
<dbReference type="Pfam" id="PF00072">
    <property type="entry name" value="Response_reg"/>
    <property type="match status" value="1"/>
</dbReference>
<dbReference type="InterPro" id="IPR036097">
    <property type="entry name" value="HisK_dim/P_sf"/>
</dbReference>
<evidence type="ECO:0000256" key="11">
    <source>
        <dbReference type="ARBA" id="ARBA00022989"/>
    </source>
</evidence>
<dbReference type="PROSITE" id="PS50109">
    <property type="entry name" value="HIS_KIN"/>
    <property type="match status" value="1"/>
</dbReference>
<dbReference type="PROSITE" id="PS50110">
    <property type="entry name" value="RESPONSE_REGULATORY"/>
    <property type="match status" value="1"/>
</dbReference>
<evidence type="ECO:0000256" key="5">
    <source>
        <dbReference type="ARBA" id="ARBA00022519"/>
    </source>
</evidence>
<accession>A0A3B0WUJ8</accession>
<keyword evidence="11" id="KW-1133">Transmembrane helix</keyword>
<dbReference type="Gene3D" id="3.40.50.2300">
    <property type="match status" value="1"/>
</dbReference>
<dbReference type="InterPro" id="IPR005467">
    <property type="entry name" value="His_kinase_dom"/>
</dbReference>
<dbReference type="EC" id="2.7.13.3" evidence="3"/>
<dbReference type="InterPro" id="IPR036890">
    <property type="entry name" value="HATPase_C_sf"/>
</dbReference>
<evidence type="ECO:0000259" key="16">
    <source>
        <dbReference type="PROSITE" id="PS50894"/>
    </source>
</evidence>
<comment type="subcellular location">
    <subcellularLocation>
        <location evidence="2">Cell inner membrane</location>
        <topology evidence="2">Multi-pass membrane protein</topology>
    </subcellularLocation>
</comment>
<keyword evidence="5" id="KW-0997">Cell inner membrane</keyword>
<dbReference type="FunFam" id="3.30.565.10:FF:000010">
    <property type="entry name" value="Sensor histidine kinase RcsC"/>
    <property type="match status" value="1"/>
</dbReference>
<dbReference type="GO" id="GO:0000155">
    <property type="term" value="F:phosphorelay sensor kinase activity"/>
    <property type="evidence" value="ECO:0007669"/>
    <property type="project" value="InterPro"/>
</dbReference>
<keyword evidence="6" id="KW-0597">Phosphoprotein</keyword>
<dbReference type="PANTHER" id="PTHR43047:SF72">
    <property type="entry name" value="OSMOSENSING HISTIDINE PROTEIN KINASE SLN1"/>
    <property type="match status" value="1"/>
</dbReference>
<proteinExistence type="predicted"/>
<dbReference type="Gene3D" id="3.30.565.10">
    <property type="entry name" value="Histidine kinase-like ATPase, C-terminal domain"/>
    <property type="match status" value="1"/>
</dbReference>
<evidence type="ECO:0000256" key="10">
    <source>
        <dbReference type="ARBA" id="ARBA00022840"/>
    </source>
</evidence>
<feature type="compositionally biased region" description="Basic residues" evidence="13">
    <location>
        <begin position="563"/>
        <end position="572"/>
    </location>
</feature>
<dbReference type="AlphaFoldDB" id="A0A3B0WUJ8"/>
<keyword evidence="10" id="KW-0547">Nucleotide-binding</keyword>
<feature type="region of interest" description="Disordered" evidence="13">
    <location>
        <begin position="554"/>
        <end position="600"/>
    </location>
</feature>
<keyword evidence="8" id="KW-0812">Transmembrane</keyword>
<evidence type="ECO:0000259" key="14">
    <source>
        <dbReference type="PROSITE" id="PS50109"/>
    </source>
</evidence>
<dbReference type="EMBL" id="UOFC01000176">
    <property type="protein sequence ID" value="VAW47996.1"/>
    <property type="molecule type" value="Genomic_DNA"/>
</dbReference>
<feature type="domain" description="HPt" evidence="16">
    <location>
        <begin position="613"/>
        <end position="708"/>
    </location>
</feature>
<dbReference type="PANTHER" id="PTHR43047">
    <property type="entry name" value="TWO-COMPONENT HISTIDINE PROTEIN KINASE"/>
    <property type="match status" value="1"/>
</dbReference>
<dbReference type="InterPro" id="IPR003594">
    <property type="entry name" value="HATPase_dom"/>
</dbReference>
<evidence type="ECO:0000256" key="7">
    <source>
        <dbReference type="ARBA" id="ARBA00022679"/>
    </source>
</evidence>
<feature type="domain" description="Response regulatory" evidence="15">
    <location>
        <begin position="424"/>
        <end position="550"/>
    </location>
</feature>
<dbReference type="InterPro" id="IPR004358">
    <property type="entry name" value="Sig_transdc_His_kin-like_C"/>
</dbReference>
<dbReference type="SMART" id="SM00388">
    <property type="entry name" value="HisKA"/>
    <property type="match status" value="1"/>
</dbReference>
<evidence type="ECO:0000259" key="15">
    <source>
        <dbReference type="PROSITE" id="PS50110"/>
    </source>
</evidence>
<name>A0A3B0WUJ8_9ZZZZ</name>
<evidence type="ECO:0000256" key="6">
    <source>
        <dbReference type="ARBA" id="ARBA00022553"/>
    </source>
</evidence>
<evidence type="ECO:0000256" key="4">
    <source>
        <dbReference type="ARBA" id="ARBA00022475"/>
    </source>
</evidence>
<evidence type="ECO:0000256" key="8">
    <source>
        <dbReference type="ARBA" id="ARBA00022692"/>
    </source>
</evidence>
<dbReference type="SUPFAM" id="SSF55874">
    <property type="entry name" value="ATPase domain of HSP90 chaperone/DNA topoisomerase II/histidine kinase"/>
    <property type="match status" value="1"/>
</dbReference>
<dbReference type="SUPFAM" id="SSF47384">
    <property type="entry name" value="Homodimeric domain of signal transducing histidine kinase"/>
    <property type="match status" value="1"/>
</dbReference>
<keyword evidence="4" id="KW-1003">Cell membrane</keyword>
<protein>
    <recommendedName>
        <fullName evidence="3">histidine kinase</fullName>
        <ecNumber evidence="3">2.7.13.3</ecNumber>
    </recommendedName>
</protein>
<dbReference type="Pfam" id="PF02518">
    <property type="entry name" value="HATPase_c"/>
    <property type="match status" value="1"/>
</dbReference>
<evidence type="ECO:0000256" key="9">
    <source>
        <dbReference type="ARBA" id="ARBA00022777"/>
    </source>
</evidence>
<keyword evidence="9 17" id="KW-0418">Kinase</keyword>
<dbReference type="SMART" id="SM00448">
    <property type="entry name" value="REC"/>
    <property type="match status" value="1"/>
</dbReference>
<feature type="compositionally biased region" description="Low complexity" evidence="13">
    <location>
        <begin position="577"/>
        <end position="587"/>
    </location>
</feature>
<dbReference type="GO" id="GO:0005886">
    <property type="term" value="C:plasma membrane"/>
    <property type="evidence" value="ECO:0007669"/>
    <property type="project" value="UniProtKB-SubCell"/>
</dbReference>
<gene>
    <name evidence="17" type="ORF">MNBD_GAMMA03-374</name>
</gene>
<dbReference type="InterPro" id="IPR036641">
    <property type="entry name" value="HPT_dom_sf"/>
</dbReference>
<dbReference type="InterPro" id="IPR008207">
    <property type="entry name" value="Sig_transdc_His_kin_Hpt_dom"/>
</dbReference>
<dbReference type="InterPro" id="IPR003661">
    <property type="entry name" value="HisK_dim/P_dom"/>
</dbReference>
<dbReference type="PROSITE" id="PS50894">
    <property type="entry name" value="HPT"/>
    <property type="match status" value="1"/>
</dbReference>
<dbReference type="CDD" id="cd00082">
    <property type="entry name" value="HisKA"/>
    <property type="match status" value="1"/>
</dbReference>
<evidence type="ECO:0000256" key="13">
    <source>
        <dbReference type="SAM" id="MobiDB-lite"/>
    </source>
</evidence>
<dbReference type="CDD" id="cd17546">
    <property type="entry name" value="REC_hyHK_CKI1_RcsC-like"/>
    <property type="match status" value="1"/>
</dbReference>
<dbReference type="GO" id="GO:0009927">
    <property type="term" value="F:histidine phosphotransfer kinase activity"/>
    <property type="evidence" value="ECO:0007669"/>
    <property type="project" value="TreeGrafter"/>
</dbReference>
<dbReference type="Gene3D" id="1.20.120.160">
    <property type="entry name" value="HPT domain"/>
    <property type="match status" value="1"/>
</dbReference>
<dbReference type="SUPFAM" id="SSF52172">
    <property type="entry name" value="CheY-like"/>
    <property type="match status" value="1"/>
</dbReference>
<dbReference type="PRINTS" id="PR00344">
    <property type="entry name" value="BCTRLSENSOR"/>
</dbReference>
<dbReference type="Gene3D" id="1.10.287.130">
    <property type="match status" value="1"/>
</dbReference>
<evidence type="ECO:0000256" key="3">
    <source>
        <dbReference type="ARBA" id="ARBA00012438"/>
    </source>
</evidence>
<keyword evidence="12" id="KW-0472">Membrane</keyword>
<sequence length="716" mass="80277">MSLNNNALANELVNKTLWWRYSSFEEKGALLLSSPLKRLFSSAITQLEDMTGCYTTPIIQIKIQEILANPEADVRFIASYDTRHGKSSFQHQLNVYTESGQRYVLAHCMDVTEMVALEREIVDAQGRLSLTQLVERQTFLEAQNRIIKESYQKQSRFLAMLSHELRSPLLGISSLVQRLRVKQTDEKVLTALKAIHITAEQSTFLVNDILTYSQTEYDEITLHPMTFSLKEILQNVKQLTRSIAADKGLMVSLIYLGDRDQVVGDSVRLSQVLINLIVNSIKFTQYGGVTIEVAQKEKNRFSFKVTDSGEGIANDQLERIFEPYAQLESMGSTQNIGSGLGLLVVKKLVALMGGEISVTSTLGVGTSFNFDLFLDENQKSIKDVSVEQKMILESTTLEEASIKNSIEHVKPLKNNHSEVLNAFHVLIADDSKINLMVLGGYLQELNCLVVEAKNGREAWDLFLENTFDYVFLDIQMPFLDGIEVSQKIKECVDTGCSAAKNLKKVFAVTAGGDESNFTLEGEPVDSNGFDHWFVKPVSKAQIINVLQTSSGVSNAKTQNSKIKNTKTQKRVKKQSEKSSSQAARQSKNVNKASRVKNSVSDVANEPWEGIDDVPKQFQGLIDDFLLDLNNGIMDLKKMIQEKDAQGLSKKAHYLKGNCMLLQLNGMVTTLRKIEKTVQENQYLVDNVEDKLTFIVEKLQFGLKSLEKSITIRHNAV</sequence>
<dbReference type="InterPro" id="IPR001789">
    <property type="entry name" value="Sig_transdc_resp-reg_receiver"/>
</dbReference>
<evidence type="ECO:0000256" key="2">
    <source>
        <dbReference type="ARBA" id="ARBA00004429"/>
    </source>
</evidence>